<gene>
    <name evidence="1" type="ORF">BpHYR1_037870</name>
</gene>
<proteinExistence type="predicted"/>
<sequence>MLFFNSCIKVCCTLFFIQFEFEIHNTELTLVKKVQSIIRFIFTFSKSGTYKIAFMVKNCN</sequence>
<comment type="caution">
    <text evidence="1">The sequence shown here is derived from an EMBL/GenBank/DDBJ whole genome shotgun (WGS) entry which is preliminary data.</text>
</comment>
<protein>
    <submittedName>
        <fullName evidence="1">Uncharacterized protein</fullName>
    </submittedName>
</protein>
<organism evidence="1 2">
    <name type="scientific">Brachionus plicatilis</name>
    <name type="common">Marine rotifer</name>
    <name type="synonym">Brachionus muelleri</name>
    <dbReference type="NCBI Taxonomy" id="10195"/>
    <lineage>
        <taxon>Eukaryota</taxon>
        <taxon>Metazoa</taxon>
        <taxon>Spiralia</taxon>
        <taxon>Gnathifera</taxon>
        <taxon>Rotifera</taxon>
        <taxon>Eurotatoria</taxon>
        <taxon>Monogononta</taxon>
        <taxon>Pseudotrocha</taxon>
        <taxon>Ploima</taxon>
        <taxon>Brachionidae</taxon>
        <taxon>Brachionus</taxon>
    </lineage>
</organism>
<evidence type="ECO:0000313" key="1">
    <source>
        <dbReference type="EMBL" id="RNA15539.1"/>
    </source>
</evidence>
<dbReference type="Proteomes" id="UP000276133">
    <property type="component" value="Unassembled WGS sequence"/>
</dbReference>
<keyword evidence="2" id="KW-1185">Reference proteome</keyword>
<evidence type="ECO:0000313" key="2">
    <source>
        <dbReference type="Proteomes" id="UP000276133"/>
    </source>
</evidence>
<reference evidence="1 2" key="1">
    <citation type="journal article" date="2018" name="Sci. Rep.">
        <title>Genomic signatures of local adaptation to the degree of environmental predictability in rotifers.</title>
        <authorList>
            <person name="Franch-Gras L."/>
            <person name="Hahn C."/>
            <person name="Garcia-Roger E.M."/>
            <person name="Carmona M.J."/>
            <person name="Serra M."/>
            <person name="Gomez A."/>
        </authorList>
    </citation>
    <scope>NUCLEOTIDE SEQUENCE [LARGE SCALE GENOMIC DNA]</scope>
    <source>
        <strain evidence="1">HYR1</strain>
    </source>
</reference>
<dbReference type="AlphaFoldDB" id="A0A3M7QWE9"/>
<name>A0A3M7QWE9_BRAPC</name>
<dbReference type="EMBL" id="REGN01004928">
    <property type="protein sequence ID" value="RNA15539.1"/>
    <property type="molecule type" value="Genomic_DNA"/>
</dbReference>
<accession>A0A3M7QWE9</accession>